<keyword evidence="2" id="KW-1185">Reference proteome</keyword>
<feature type="non-terminal residue" evidence="1">
    <location>
        <position position="1"/>
    </location>
</feature>
<organism evidence="1 2">
    <name type="scientific">Dentiscutata heterogama</name>
    <dbReference type="NCBI Taxonomy" id="1316150"/>
    <lineage>
        <taxon>Eukaryota</taxon>
        <taxon>Fungi</taxon>
        <taxon>Fungi incertae sedis</taxon>
        <taxon>Mucoromycota</taxon>
        <taxon>Glomeromycotina</taxon>
        <taxon>Glomeromycetes</taxon>
        <taxon>Diversisporales</taxon>
        <taxon>Gigasporaceae</taxon>
        <taxon>Dentiscutata</taxon>
    </lineage>
</organism>
<proteinExistence type="predicted"/>
<feature type="non-terminal residue" evidence="1">
    <location>
        <position position="49"/>
    </location>
</feature>
<gene>
    <name evidence="1" type="ORF">DHETER_LOCUS15510</name>
</gene>
<evidence type="ECO:0000313" key="1">
    <source>
        <dbReference type="EMBL" id="CAG8765033.1"/>
    </source>
</evidence>
<reference evidence="1" key="1">
    <citation type="submission" date="2021-06" db="EMBL/GenBank/DDBJ databases">
        <authorList>
            <person name="Kallberg Y."/>
            <person name="Tangrot J."/>
            <person name="Rosling A."/>
        </authorList>
    </citation>
    <scope>NUCLEOTIDE SEQUENCE</scope>
    <source>
        <strain evidence="1">IL203A</strain>
    </source>
</reference>
<dbReference type="EMBL" id="CAJVPU010053394">
    <property type="protein sequence ID" value="CAG8765033.1"/>
    <property type="molecule type" value="Genomic_DNA"/>
</dbReference>
<evidence type="ECO:0000313" key="2">
    <source>
        <dbReference type="Proteomes" id="UP000789702"/>
    </source>
</evidence>
<accession>A0ACA9QSM7</accession>
<sequence>DEIYAIKTLEHIVTNVVAEKKALTLSLKVCPSSEHAAISIVGYKPWGPV</sequence>
<comment type="caution">
    <text evidence="1">The sequence shown here is derived from an EMBL/GenBank/DDBJ whole genome shotgun (WGS) entry which is preliminary data.</text>
</comment>
<name>A0ACA9QSM7_9GLOM</name>
<dbReference type="Proteomes" id="UP000789702">
    <property type="component" value="Unassembled WGS sequence"/>
</dbReference>
<protein>
    <submittedName>
        <fullName evidence="1">4670_t:CDS:1</fullName>
    </submittedName>
</protein>